<sequence>MGSQALSSSRFFPFSWVALNSSQPSSCLNPSVLPLKSKNPPFPLHANAITSPFSLLRFQRLNPRATLDEKDQSPLLVQQQEEEEEEEEQEEVQTQINKDVEESVKVLKNAAKTRKVAAEEILSALSVIEKAKINPSGFLQTLGGSKSPGRTWMLIFTAEKQLKGGRYFPLTAVQRFDAAGKRIENGVYLGPIGCLTFEGRFTWKNRILAFIFERVRVKIGPLNPFEISLGQKEDREPSTKDPFFIWFYIDEEIAVARGRSGGTAFWCRCRRVTT</sequence>
<name>A0A2C9UMI2_MANES</name>
<proteinExistence type="predicted"/>
<dbReference type="STRING" id="3983.A0A2C9UMI2"/>
<reference evidence="3" key="1">
    <citation type="journal article" date="2016" name="Nat. Biotechnol.">
        <title>Sequencing wild and cultivated cassava and related species reveals extensive interspecific hybridization and genetic diversity.</title>
        <authorList>
            <person name="Bredeson J.V."/>
            <person name="Lyons J.B."/>
            <person name="Prochnik S.E."/>
            <person name="Wu G.A."/>
            <person name="Ha C.M."/>
            <person name="Edsinger-Gonzales E."/>
            <person name="Grimwood J."/>
            <person name="Schmutz J."/>
            <person name="Rabbi I.Y."/>
            <person name="Egesi C."/>
            <person name="Nauluvula P."/>
            <person name="Lebot V."/>
            <person name="Ndunguru J."/>
            <person name="Mkamilo G."/>
            <person name="Bart R.S."/>
            <person name="Setter T.L."/>
            <person name="Gleadow R.M."/>
            <person name="Kulakow P."/>
            <person name="Ferguson M.E."/>
            <person name="Rounsley S."/>
            <person name="Rokhsar D.S."/>
        </authorList>
    </citation>
    <scope>NUCLEOTIDE SEQUENCE [LARGE SCALE GENOMIC DNA]</scope>
    <source>
        <strain evidence="3">cv. AM560-2</strain>
    </source>
</reference>
<comment type="caution">
    <text evidence="2">The sequence shown here is derived from an EMBL/GenBank/DDBJ whole genome shotgun (WGS) entry which is preliminary data.</text>
</comment>
<feature type="region of interest" description="Disordered" evidence="1">
    <location>
        <begin position="69"/>
        <end position="96"/>
    </location>
</feature>
<gene>
    <name evidence="2" type="ORF">MANES_14G168100v8</name>
</gene>
<evidence type="ECO:0000256" key="1">
    <source>
        <dbReference type="SAM" id="MobiDB-lite"/>
    </source>
</evidence>
<accession>A0A2C9UMI2</accession>
<dbReference type="Gramene" id="Manes.14G168100.1.v8.1">
    <property type="protein sequence ID" value="Manes.14G168100.1.v8.1.CDS"/>
    <property type="gene ID" value="Manes.14G168100.v8.1"/>
</dbReference>
<dbReference type="PANTHER" id="PTHR35690:SF1">
    <property type="entry name" value="OS01G0363500 PROTEIN"/>
    <property type="match status" value="1"/>
</dbReference>
<evidence type="ECO:0000313" key="3">
    <source>
        <dbReference type="Proteomes" id="UP000091857"/>
    </source>
</evidence>
<evidence type="ECO:0000313" key="2">
    <source>
        <dbReference type="EMBL" id="OAY32124.1"/>
    </source>
</evidence>
<keyword evidence="3" id="KW-1185">Reference proteome</keyword>
<protein>
    <submittedName>
        <fullName evidence="2">Uncharacterized protein</fullName>
    </submittedName>
</protein>
<dbReference type="Proteomes" id="UP000091857">
    <property type="component" value="Chromosome 14"/>
</dbReference>
<dbReference type="AlphaFoldDB" id="A0A2C9UMI2"/>
<dbReference type="EMBL" id="CM004400">
    <property type="protein sequence ID" value="OAY32124.1"/>
    <property type="molecule type" value="Genomic_DNA"/>
</dbReference>
<dbReference type="OMA" id="FWCRCRQ"/>
<dbReference type="OrthoDB" id="44190at2759"/>
<organism evidence="2 3">
    <name type="scientific">Manihot esculenta</name>
    <name type="common">Cassava</name>
    <name type="synonym">Jatropha manihot</name>
    <dbReference type="NCBI Taxonomy" id="3983"/>
    <lineage>
        <taxon>Eukaryota</taxon>
        <taxon>Viridiplantae</taxon>
        <taxon>Streptophyta</taxon>
        <taxon>Embryophyta</taxon>
        <taxon>Tracheophyta</taxon>
        <taxon>Spermatophyta</taxon>
        <taxon>Magnoliopsida</taxon>
        <taxon>eudicotyledons</taxon>
        <taxon>Gunneridae</taxon>
        <taxon>Pentapetalae</taxon>
        <taxon>rosids</taxon>
        <taxon>fabids</taxon>
        <taxon>Malpighiales</taxon>
        <taxon>Euphorbiaceae</taxon>
        <taxon>Crotonoideae</taxon>
        <taxon>Manihoteae</taxon>
        <taxon>Manihot</taxon>
    </lineage>
</organism>
<dbReference type="PANTHER" id="PTHR35690">
    <property type="entry name" value="OS01G0363500 PROTEIN"/>
    <property type="match status" value="1"/>
</dbReference>
<feature type="compositionally biased region" description="Acidic residues" evidence="1">
    <location>
        <begin position="80"/>
        <end position="91"/>
    </location>
</feature>